<evidence type="ECO:0000313" key="3">
    <source>
        <dbReference type="Proteomes" id="UP000632849"/>
    </source>
</evidence>
<dbReference type="AlphaFoldDB" id="A0A919ERM6"/>
<dbReference type="Proteomes" id="UP000632849">
    <property type="component" value="Unassembled WGS sequence"/>
</dbReference>
<reference evidence="2" key="2">
    <citation type="submission" date="2020-09" db="EMBL/GenBank/DDBJ databases">
        <authorList>
            <person name="Sun Q."/>
            <person name="Ohkuma M."/>
        </authorList>
    </citation>
    <scope>NUCLEOTIDE SEQUENCE</scope>
    <source>
        <strain evidence="2">JCM 4122</strain>
    </source>
</reference>
<dbReference type="EMBL" id="BNBE01000003">
    <property type="protein sequence ID" value="GHG15021.1"/>
    <property type="molecule type" value="Genomic_DNA"/>
</dbReference>
<proteinExistence type="predicted"/>
<organism evidence="2 3">
    <name type="scientific">Streptomyces filamentosus</name>
    <name type="common">Streptomyces roseosporus</name>
    <dbReference type="NCBI Taxonomy" id="67294"/>
    <lineage>
        <taxon>Bacteria</taxon>
        <taxon>Bacillati</taxon>
        <taxon>Actinomycetota</taxon>
        <taxon>Actinomycetes</taxon>
        <taxon>Kitasatosporales</taxon>
        <taxon>Streptomycetaceae</taxon>
        <taxon>Streptomyces</taxon>
    </lineage>
</organism>
<accession>A0A919ERM6</accession>
<evidence type="ECO:0008006" key="4">
    <source>
        <dbReference type="Google" id="ProtNLM"/>
    </source>
</evidence>
<keyword evidence="3" id="KW-1185">Reference proteome</keyword>
<feature type="region of interest" description="Disordered" evidence="1">
    <location>
        <begin position="29"/>
        <end position="70"/>
    </location>
</feature>
<protein>
    <recommendedName>
        <fullName evidence="4">Terminase small subunit</fullName>
    </recommendedName>
</protein>
<comment type="caution">
    <text evidence="2">The sequence shown here is derived from an EMBL/GenBank/DDBJ whole genome shotgun (WGS) entry which is preliminary data.</text>
</comment>
<gene>
    <name evidence="2" type="ORF">GCM10017667_55630</name>
</gene>
<evidence type="ECO:0000256" key="1">
    <source>
        <dbReference type="SAM" id="MobiDB-lite"/>
    </source>
</evidence>
<reference evidence="2" key="1">
    <citation type="journal article" date="2014" name="Int. J. Syst. Evol. Microbiol.">
        <title>Complete genome sequence of Corynebacterium casei LMG S-19264T (=DSM 44701T), isolated from a smear-ripened cheese.</title>
        <authorList>
            <consortium name="US DOE Joint Genome Institute (JGI-PGF)"/>
            <person name="Walter F."/>
            <person name="Albersmeier A."/>
            <person name="Kalinowski J."/>
            <person name="Ruckert C."/>
        </authorList>
    </citation>
    <scope>NUCLEOTIDE SEQUENCE</scope>
    <source>
        <strain evidence="2">JCM 4122</strain>
    </source>
</reference>
<evidence type="ECO:0000313" key="2">
    <source>
        <dbReference type="EMBL" id="GHG15021.1"/>
    </source>
</evidence>
<feature type="compositionally biased region" description="Pro residues" evidence="1">
    <location>
        <begin position="58"/>
        <end position="70"/>
    </location>
</feature>
<feature type="compositionally biased region" description="Basic and acidic residues" evidence="1">
    <location>
        <begin position="36"/>
        <end position="53"/>
    </location>
</feature>
<dbReference type="InterPro" id="IPR057972">
    <property type="entry name" value="Terminase_7"/>
</dbReference>
<name>A0A919ERM6_STRFL</name>
<dbReference type="Pfam" id="PF25673">
    <property type="entry name" value="Terminase_7"/>
    <property type="match status" value="1"/>
</dbReference>
<sequence length="173" mass="18995">MTPWRRARWDSSYPPGALVAPWTLEVDMGARGPVGKRSEERMGHRSKTEKDAITKAPSGPPADLPDLPEPSPLWHPIATDWYLSLQASGQAAFYQPSDWAVARYAAELMSRGLSSDRPPNGQYVAALNSLMGTLLTTEGDRRRARMELERKKPPAATSAKVTALDDYRSAFGG</sequence>